<dbReference type="SUPFAM" id="SSF47413">
    <property type="entry name" value="lambda repressor-like DNA-binding domains"/>
    <property type="match status" value="1"/>
</dbReference>
<reference evidence="2 3" key="1">
    <citation type="submission" date="2017-08" db="EMBL/GenBank/DDBJ databases">
        <authorList>
            <person name="de Groot N.N."/>
        </authorList>
    </citation>
    <scope>NUCLEOTIDE SEQUENCE [LARGE SCALE GENOMIC DNA]</scope>
    <source>
        <strain evidence="2 3">JC228</strain>
    </source>
</reference>
<dbReference type="PANTHER" id="PTHR33516:SF2">
    <property type="entry name" value="LEXA REPRESSOR-RELATED"/>
    <property type="match status" value="1"/>
</dbReference>
<gene>
    <name evidence="2" type="ORF">SAMN05877753_105368</name>
</gene>
<dbReference type="PANTHER" id="PTHR33516">
    <property type="entry name" value="LEXA REPRESSOR"/>
    <property type="match status" value="1"/>
</dbReference>
<sequence length="288" mass="32221">MDKQKGYSILLSQLIEKSGLSLLEIAERCEKNGQKITSSYLSKLKNGKMPPPSFKVTLTLAKVLEADPIVLLAYGQSDTIEEGIDELKEALLSFKPDYDDNDLFRLAYHICYNPNDIIAADYSGTISFEEFEKLHETIGAAENKVEYISTAEEITSVLKVPVLGFIAAGQPILAEEHIDEWTEVPNMWNLKDGEVFLLKVKGDSMIGSRIYEGDKVLVKIQPEVETGEIAVVNVNGQDATLKRVKKTESGQVILYPDNPKYEPIFIENENARIIGKVIQVMFEPSKNF</sequence>
<feature type="domain" description="HTH cro/C1-type" evidence="1">
    <location>
        <begin position="11"/>
        <end position="71"/>
    </location>
</feature>
<dbReference type="AlphaFoldDB" id="A0A285CWH2"/>
<dbReference type="GO" id="GO:0003677">
    <property type="term" value="F:DNA binding"/>
    <property type="evidence" value="ECO:0007669"/>
    <property type="project" value="InterPro"/>
</dbReference>
<dbReference type="Pfam" id="PF00717">
    <property type="entry name" value="Peptidase_S24"/>
    <property type="match status" value="1"/>
</dbReference>
<evidence type="ECO:0000313" key="2">
    <source>
        <dbReference type="EMBL" id="SNX71765.1"/>
    </source>
</evidence>
<dbReference type="InterPro" id="IPR010982">
    <property type="entry name" value="Lambda_DNA-bd_dom_sf"/>
</dbReference>
<evidence type="ECO:0000259" key="1">
    <source>
        <dbReference type="PROSITE" id="PS50943"/>
    </source>
</evidence>
<name>A0A285CWH2_9BACI</name>
<dbReference type="InterPro" id="IPR015927">
    <property type="entry name" value="Peptidase_S24_S26A/B/C"/>
</dbReference>
<proteinExistence type="predicted"/>
<dbReference type="EMBL" id="OAOP01000005">
    <property type="protein sequence ID" value="SNX71765.1"/>
    <property type="molecule type" value="Genomic_DNA"/>
</dbReference>
<dbReference type="InterPro" id="IPR036286">
    <property type="entry name" value="LexA/Signal_pep-like_sf"/>
</dbReference>
<dbReference type="OrthoDB" id="194368at2"/>
<dbReference type="InterPro" id="IPR039418">
    <property type="entry name" value="LexA-like"/>
</dbReference>
<dbReference type="PROSITE" id="PS50943">
    <property type="entry name" value="HTH_CROC1"/>
    <property type="match status" value="1"/>
</dbReference>
<dbReference type="SUPFAM" id="SSF51306">
    <property type="entry name" value="LexA/Signal peptidase"/>
    <property type="match status" value="1"/>
</dbReference>
<dbReference type="Gene3D" id="1.10.260.40">
    <property type="entry name" value="lambda repressor-like DNA-binding domains"/>
    <property type="match status" value="1"/>
</dbReference>
<dbReference type="RefSeq" id="WP_097159154.1">
    <property type="nucleotide sequence ID" value="NZ_JBEPMQ010000019.1"/>
</dbReference>
<dbReference type="InterPro" id="IPR050077">
    <property type="entry name" value="LexA_repressor"/>
</dbReference>
<keyword evidence="3" id="KW-1185">Reference proteome</keyword>
<evidence type="ECO:0000313" key="3">
    <source>
        <dbReference type="Proteomes" id="UP000219546"/>
    </source>
</evidence>
<dbReference type="CDD" id="cd00093">
    <property type="entry name" value="HTH_XRE"/>
    <property type="match status" value="1"/>
</dbReference>
<dbReference type="InterPro" id="IPR001387">
    <property type="entry name" value="Cro/C1-type_HTH"/>
</dbReference>
<dbReference type="Gene3D" id="2.10.109.10">
    <property type="entry name" value="Umud Fragment, subunit A"/>
    <property type="match status" value="1"/>
</dbReference>
<accession>A0A285CWH2</accession>
<dbReference type="Proteomes" id="UP000219546">
    <property type="component" value="Unassembled WGS sequence"/>
</dbReference>
<dbReference type="SMART" id="SM00530">
    <property type="entry name" value="HTH_XRE"/>
    <property type="match status" value="1"/>
</dbReference>
<dbReference type="CDD" id="cd06529">
    <property type="entry name" value="S24_LexA-like"/>
    <property type="match status" value="1"/>
</dbReference>
<protein>
    <submittedName>
        <fullName evidence="2">Repressor LexA</fullName>
    </submittedName>
</protein>
<organism evidence="2 3">
    <name type="scientific">Bacillus oleivorans</name>
    <dbReference type="NCBI Taxonomy" id="1448271"/>
    <lineage>
        <taxon>Bacteria</taxon>
        <taxon>Bacillati</taxon>
        <taxon>Bacillota</taxon>
        <taxon>Bacilli</taxon>
        <taxon>Bacillales</taxon>
        <taxon>Bacillaceae</taxon>
        <taxon>Bacillus</taxon>
    </lineage>
</organism>